<evidence type="ECO:0000313" key="1">
    <source>
        <dbReference type="EMBL" id="KAJ8625075.1"/>
    </source>
</evidence>
<name>A0ACC2KVH6_PERAE</name>
<dbReference type="EMBL" id="CM056819">
    <property type="protein sequence ID" value="KAJ8625075.1"/>
    <property type="molecule type" value="Genomic_DNA"/>
</dbReference>
<gene>
    <name evidence="1" type="ORF">MRB53_033605</name>
</gene>
<proteinExistence type="predicted"/>
<evidence type="ECO:0000313" key="2">
    <source>
        <dbReference type="Proteomes" id="UP001234297"/>
    </source>
</evidence>
<protein>
    <submittedName>
        <fullName evidence="1">Uncharacterized protein</fullName>
    </submittedName>
</protein>
<keyword evidence="2" id="KW-1185">Reference proteome</keyword>
<dbReference type="Proteomes" id="UP001234297">
    <property type="component" value="Chromosome 11"/>
</dbReference>
<sequence length="266" mass="29630">MGGFQSDFATYGFRPNSQRSESKFMYIDNANDAANQLTIKLPSRRILSVIARSLLCFLVIASLPWIGSIVGSSSDPAGSSATPLRSHPADDDLSFLPLLFQDLTIEGLIKPGNRAVMIGQAGRGRVEVVKERGIDFISETDIERLRSVSKNSLDFVFLDAFSFSSYAEFSDRTLKIGGIIVAIGLTSSQQSNVFRVPINYKIVYLRHFDATVVAMRKIRRAGGAKLTSSTRRRVFALYSSKRPLLNGLEDSLLEPPQRRRHHKRMK</sequence>
<accession>A0ACC2KVH6</accession>
<comment type="caution">
    <text evidence="1">The sequence shown here is derived from an EMBL/GenBank/DDBJ whole genome shotgun (WGS) entry which is preliminary data.</text>
</comment>
<organism evidence="1 2">
    <name type="scientific">Persea americana</name>
    <name type="common">Avocado</name>
    <dbReference type="NCBI Taxonomy" id="3435"/>
    <lineage>
        <taxon>Eukaryota</taxon>
        <taxon>Viridiplantae</taxon>
        <taxon>Streptophyta</taxon>
        <taxon>Embryophyta</taxon>
        <taxon>Tracheophyta</taxon>
        <taxon>Spermatophyta</taxon>
        <taxon>Magnoliopsida</taxon>
        <taxon>Magnoliidae</taxon>
        <taxon>Laurales</taxon>
        <taxon>Lauraceae</taxon>
        <taxon>Persea</taxon>
    </lineage>
</organism>
<reference evidence="1 2" key="1">
    <citation type="journal article" date="2022" name="Hortic Res">
        <title>A haplotype resolved chromosomal level avocado genome allows analysis of novel avocado genes.</title>
        <authorList>
            <person name="Nath O."/>
            <person name="Fletcher S.J."/>
            <person name="Hayward A."/>
            <person name="Shaw L.M."/>
            <person name="Masouleh A.K."/>
            <person name="Furtado A."/>
            <person name="Henry R.J."/>
            <person name="Mitter N."/>
        </authorList>
    </citation>
    <scope>NUCLEOTIDE SEQUENCE [LARGE SCALE GENOMIC DNA]</scope>
    <source>
        <strain evidence="2">cv. Hass</strain>
    </source>
</reference>